<protein>
    <submittedName>
        <fullName evidence="2">ABC-2 type transport system permease protein</fullName>
    </submittedName>
</protein>
<evidence type="ECO:0000313" key="3">
    <source>
        <dbReference type="Proteomes" id="UP001183643"/>
    </source>
</evidence>
<keyword evidence="1" id="KW-0472">Membrane</keyword>
<organism evidence="2 3">
    <name type="scientific">Catenuloplanes atrovinosus</name>
    <dbReference type="NCBI Taxonomy" id="137266"/>
    <lineage>
        <taxon>Bacteria</taxon>
        <taxon>Bacillati</taxon>
        <taxon>Actinomycetota</taxon>
        <taxon>Actinomycetes</taxon>
        <taxon>Micromonosporales</taxon>
        <taxon>Micromonosporaceae</taxon>
        <taxon>Catenuloplanes</taxon>
    </lineage>
</organism>
<sequence>MAELTRILWIYRRGLGAHVRSMMEYEADFWLLVVAGLLQQLVGLAFLGAVFAQVPALRGWTFEEAVLLYGFASFVFGLAPLFFDGLWRTAWLVNQGELDYALVRPYPVMLQVSGSYVGMQGFGDVTVAVCMIAWGLWHVDIAWSPLTVLVGLVLLACGFAVRISVLAASTAASFWLNSPHSGFAMAINQMGTLARYPLTIYGLAVRGVLTLIVPFAFTAFFPVSWLLDPAGHGWVALVAPVVAAACVFLAVQIYHRGVRRYESTGH</sequence>
<dbReference type="PANTHER" id="PTHR36833:SF1">
    <property type="entry name" value="INTEGRAL MEMBRANE TRANSPORT PROTEIN"/>
    <property type="match status" value="1"/>
</dbReference>
<evidence type="ECO:0000256" key="1">
    <source>
        <dbReference type="SAM" id="Phobius"/>
    </source>
</evidence>
<accession>A0AAE3YUE1</accession>
<feature type="transmembrane region" description="Helical" evidence="1">
    <location>
        <begin position="198"/>
        <end position="221"/>
    </location>
</feature>
<dbReference type="PANTHER" id="PTHR36833">
    <property type="entry name" value="SLR0610 PROTEIN-RELATED"/>
    <property type="match status" value="1"/>
</dbReference>
<dbReference type="Pfam" id="PF06182">
    <property type="entry name" value="ABC2_membrane_6"/>
    <property type="match status" value="1"/>
</dbReference>
<dbReference type="EMBL" id="JAVDYB010000001">
    <property type="protein sequence ID" value="MDR7278800.1"/>
    <property type="molecule type" value="Genomic_DNA"/>
</dbReference>
<feature type="transmembrane region" description="Helical" evidence="1">
    <location>
        <begin position="233"/>
        <end position="254"/>
    </location>
</feature>
<dbReference type="InterPro" id="IPR010390">
    <property type="entry name" value="ABC-2_transporter-like"/>
</dbReference>
<dbReference type="AlphaFoldDB" id="A0AAE3YUE1"/>
<dbReference type="RefSeq" id="WP_310371944.1">
    <property type="nucleotide sequence ID" value="NZ_JAVDYB010000001.1"/>
</dbReference>
<name>A0AAE3YUE1_9ACTN</name>
<evidence type="ECO:0000313" key="2">
    <source>
        <dbReference type="EMBL" id="MDR7278800.1"/>
    </source>
</evidence>
<keyword evidence="3" id="KW-1185">Reference proteome</keyword>
<proteinExistence type="predicted"/>
<feature type="transmembrane region" description="Helical" evidence="1">
    <location>
        <begin position="66"/>
        <end position="87"/>
    </location>
</feature>
<feature type="transmembrane region" description="Helical" evidence="1">
    <location>
        <begin position="149"/>
        <end position="177"/>
    </location>
</feature>
<reference evidence="2" key="1">
    <citation type="submission" date="2023-07" db="EMBL/GenBank/DDBJ databases">
        <title>Sequencing the genomes of 1000 actinobacteria strains.</title>
        <authorList>
            <person name="Klenk H.-P."/>
        </authorList>
    </citation>
    <scope>NUCLEOTIDE SEQUENCE</scope>
    <source>
        <strain evidence="2">DSM 44707</strain>
    </source>
</reference>
<feature type="transmembrane region" description="Helical" evidence="1">
    <location>
        <begin position="108"/>
        <end position="137"/>
    </location>
</feature>
<comment type="caution">
    <text evidence="2">The sequence shown here is derived from an EMBL/GenBank/DDBJ whole genome shotgun (WGS) entry which is preliminary data.</text>
</comment>
<feature type="transmembrane region" description="Helical" evidence="1">
    <location>
        <begin position="29"/>
        <end position="54"/>
    </location>
</feature>
<dbReference type="Proteomes" id="UP001183643">
    <property type="component" value="Unassembled WGS sequence"/>
</dbReference>
<keyword evidence="1" id="KW-0812">Transmembrane</keyword>
<gene>
    <name evidence="2" type="ORF">J2S41_005578</name>
</gene>
<keyword evidence="1" id="KW-1133">Transmembrane helix</keyword>